<feature type="signal peptide" evidence="2">
    <location>
        <begin position="1"/>
        <end position="19"/>
    </location>
</feature>
<organism evidence="4 5">
    <name type="scientific">Folsomia candida</name>
    <name type="common">Springtail</name>
    <dbReference type="NCBI Taxonomy" id="158441"/>
    <lineage>
        <taxon>Eukaryota</taxon>
        <taxon>Metazoa</taxon>
        <taxon>Ecdysozoa</taxon>
        <taxon>Arthropoda</taxon>
        <taxon>Hexapoda</taxon>
        <taxon>Collembola</taxon>
        <taxon>Entomobryomorpha</taxon>
        <taxon>Isotomoidea</taxon>
        <taxon>Isotomidae</taxon>
        <taxon>Proisotominae</taxon>
        <taxon>Folsomia</taxon>
    </lineage>
</organism>
<dbReference type="InterPro" id="IPR002557">
    <property type="entry name" value="Chitin-bd_dom"/>
</dbReference>
<dbReference type="Pfam" id="PF01607">
    <property type="entry name" value="CBM_14"/>
    <property type="match status" value="1"/>
</dbReference>
<dbReference type="Gene3D" id="2.170.140.10">
    <property type="entry name" value="Chitin binding domain"/>
    <property type="match status" value="1"/>
</dbReference>
<evidence type="ECO:0000256" key="1">
    <source>
        <dbReference type="SAM" id="MobiDB-lite"/>
    </source>
</evidence>
<dbReference type="GO" id="GO:0005576">
    <property type="term" value="C:extracellular region"/>
    <property type="evidence" value="ECO:0007669"/>
    <property type="project" value="InterPro"/>
</dbReference>
<sequence>MSNWVPFLLVLAVTPFSKAEEICPDGANFWPHPDCQFYYDCNFGDAPILKQCPADLYWDVARSFCNLPENVPECVGGTRPPVTTTTTTPPTTTTRPTTTRPTTTTPTTTTTPRPTTSRTTLPPRPSPPPCESRCCLFPSDPVWIPPGPLNVTFNPILKLDEWSTIGELYLAGWSANVRTCSINLVDYKISVHAIVPAVQLTTEFDISGYVDLRPLEFLPSGNFTGAGFAEISVTNLEYTINGTFFVNIIGNRVSMRILSVESVSFDNFYIDLGPEFVIAGTPADWVELNANSKTRFDQEWPIHRVQFTEKIRIGINELLYPYTLEEMIEFMFGDYCPFCSNT</sequence>
<dbReference type="InterPro" id="IPR036508">
    <property type="entry name" value="Chitin-bd_dom_sf"/>
</dbReference>
<keyword evidence="5" id="KW-1185">Reference proteome</keyword>
<dbReference type="AlphaFoldDB" id="A0A226E9X3"/>
<reference evidence="4 5" key="1">
    <citation type="submission" date="2015-12" db="EMBL/GenBank/DDBJ databases">
        <title>The genome of Folsomia candida.</title>
        <authorList>
            <person name="Faddeeva A."/>
            <person name="Derks M.F."/>
            <person name="Anvar Y."/>
            <person name="Smit S."/>
            <person name="Van Straalen N."/>
            <person name="Roelofs D."/>
        </authorList>
    </citation>
    <scope>NUCLEOTIDE SEQUENCE [LARGE SCALE GENOMIC DNA]</scope>
    <source>
        <strain evidence="4 5">VU population</strain>
        <tissue evidence="4">Whole body</tissue>
    </source>
</reference>
<dbReference type="SMART" id="SM00494">
    <property type="entry name" value="ChtBD2"/>
    <property type="match status" value="1"/>
</dbReference>
<proteinExistence type="predicted"/>
<dbReference type="PROSITE" id="PS50940">
    <property type="entry name" value="CHIT_BIND_II"/>
    <property type="match status" value="1"/>
</dbReference>
<evidence type="ECO:0000259" key="3">
    <source>
        <dbReference type="PROSITE" id="PS50940"/>
    </source>
</evidence>
<keyword evidence="2" id="KW-0732">Signal</keyword>
<dbReference type="Proteomes" id="UP000198287">
    <property type="component" value="Unassembled WGS sequence"/>
</dbReference>
<evidence type="ECO:0000313" key="5">
    <source>
        <dbReference type="Proteomes" id="UP000198287"/>
    </source>
</evidence>
<feature type="domain" description="Chitin-binding type-2" evidence="3">
    <location>
        <begin position="20"/>
        <end position="76"/>
    </location>
</feature>
<dbReference type="GO" id="GO:0008061">
    <property type="term" value="F:chitin binding"/>
    <property type="evidence" value="ECO:0007669"/>
    <property type="project" value="InterPro"/>
</dbReference>
<accession>A0A226E9X3</accession>
<feature type="chain" id="PRO_5012511091" description="Chitin-binding type-2 domain-containing protein" evidence="2">
    <location>
        <begin position="20"/>
        <end position="342"/>
    </location>
</feature>
<dbReference type="EMBL" id="LNIX01000005">
    <property type="protein sequence ID" value="OXA53857.1"/>
    <property type="molecule type" value="Genomic_DNA"/>
</dbReference>
<dbReference type="OrthoDB" id="6020543at2759"/>
<feature type="compositionally biased region" description="Low complexity" evidence="1">
    <location>
        <begin position="78"/>
        <end position="121"/>
    </location>
</feature>
<feature type="region of interest" description="Disordered" evidence="1">
    <location>
        <begin position="75"/>
        <end position="128"/>
    </location>
</feature>
<name>A0A226E9X3_FOLCA</name>
<evidence type="ECO:0000256" key="2">
    <source>
        <dbReference type="SAM" id="SignalP"/>
    </source>
</evidence>
<gene>
    <name evidence="4" type="ORF">Fcan01_10797</name>
</gene>
<evidence type="ECO:0000313" key="4">
    <source>
        <dbReference type="EMBL" id="OXA53857.1"/>
    </source>
</evidence>
<dbReference type="SUPFAM" id="SSF57625">
    <property type="entry name" value="Invertebrate chitin-binding proteins"/>
    <property type="match status" value="1"/>
</dbReference>
<protein>
    <recommendedName>
        <fullName evidence="3">Chitin-binding type-2 domain-containing protein</fullName>
    </recommendedName>
</protein>
<comment type="caution">
    <text evidence="4">The sequence shown here is derived from an EMBL/GenBank/DDBJ whole genome shotgun (WGS) entry which is preliminary data.</text>
</comment>